<evidence type="ECO:0000313" key="1">
    <source>
        <dbReference type="EMBL" id="SUZ98094.1"/>
    </source>
</evidence>
<dbReference type="Gene3D" id="2.50.20.10">
    <property type="entry name" value="Lipoprotein localisation LolA/LolB/LppX"/>
    <property type="match status" value="1"/>
</dbReference>
<dbReference type="SUPFAM" id="SSF89392">
    <property type="entry name" value="Prokaryotic lipoproteins and lipoprotein localization factors"/>
    <property type="match status" value="1"/>
</dbReference>
<gene>
    <name evidence="1" type="ORF">METZ01_LOCUS50948</name>
</gene>
<protein>
    <recommendedName>
        <fullName evidence="2">Outer membrane lipoprotein carrier protein LolA</fullName>
    </recommendedName>
</protein>
<reference evidence="1" key="1">
    <citation type="submission" date="2018-05" db="EMBL/GenBank/DDBJ databases">
        <authorList>
            <person name="Lanie J.A."/>
            <person name="Ng W.-L."/>
            <person name="Kazmierczak K.M."/>
            <person name="Andrzejewski T.M."/>
            <person name="Davidsen T.M."/>
            <person name="Wayne K.J."/>
            <person name="Tettelin H."/>
            <person name="Glass J.I."/>
            <person name="Rusch D."/>
            <person name="Podicherti R."/>
            <person name="Tsui H.-C.T."/>
            <person name="Winkler M.E."/>
        </authorList>
    </citation>
    <scope>NUCLEOTIDE SEQUENCE</scope>
</reference>
<name>A0A381S3T3_9ZZZZ</name>
<proteinExistence type="predicted"/>
<dbReference type="AlphaFoldDB" id="A0A381S3T3"/>
<organism evidence="1">
    <name type="scientific">marine metagenome</name>
    <dbReference type="NCBI Taxonomy" id="408172"/>
    <lineage>
        <taxon>unclassified sequences</taxon>
        <taxon>metagenomes</taxon>
        <taxon>ecological metagenomes</taxon>
    </lineage>
</organism>
<evidence type="ECO:0008006" key="2">
    <source>
        <dbReference type="Google" id="ProtNLM"/>
    </source>
</evidence>
<dbReference type="InterPro" id="IPR029046">
    <property type="entry name" value="LolA/LolB/LppX"/>
</dbReference>
<sequence length="192" mass="21832">MIRFIIFSGLFTSLGISQVDIFDSFLRFIHQDSGIRMNINFHQTQFGESYTTAGTFYYLQDGYYVYDSQKQRIIVNGDTITTINKHAKQIIYDLSIPGNVNIFDILTGNMDGIKREPAILEKSGYRILFTVPDWELSGVLRLNSGLGQPTDLELSAGDGQNIRIQILSSEKLSENSIPDYETTHFDVIDLRE</sequence>
<accession>A0A381S3T3</accession>
<dbReference type="EMBL" id="UINC01002571">
    <property type="protein sequence ID" value="SUZ98094.1"/>
    <property type="molecule type" value="Genomic_DNA"/>
</dbReference>